<organism evidence="1 2">
    <name type="scientific">Scortum barcoo</name>
    <name type="common">barcoo grunter</name>
    <dbReference type="NCBI Taxonomy" id="214431"/>
    <lineage>
        <taxon>Eukaryota</taxon>
        <taxon>Metazoa</taxon>
        <taxon>Chordata</taxon>
        <taxon>Craniata</taxon>
        <taxon>Vertebrata</taxon>
        <taxon>Euteleostomi</taxon>
        <taxon>Actinopterygii</taxon>
        <taxon>Neopterygii</taxon>
        <taxon>Teleostei</taxon>
        <taxon>Neoteleostei</taxon>
        <taxon>Acanthomorphata</taxon>
        <taxon>Eupercaria</taxon>
        <taxon>Centrarchiformes</taxon>
        <taxon>Terapontoidei</taxon>
        <taxon>Terapontidae</taxon>
        <taxon>Scortum</taxon>
    </lineage>
</organism>
<accession>A0ACB8VD59</accession>
<name>A0ACB8VD59_9TELE</name>
<dbReference type="Proteomes" id="UP000831701">
    <property type="component" value="Chromosome 22"/>
</dbReference>
<sequence>MESPVGEQSSTLPGDSKKAGYSVLLFGPYAQTTARDLSPDPRQAQGSDPLVHRGELQHMAAELGSYKQAHTSPPPLTLGPSRGAVHGGIGPLRPPATTATQTTLHRPLMDLPADGEHTGLTGLMAHASPFQAEPLAGSCMGKDPATRRSPAEPQPQAWLQGGAPPDSGSSSSAGCSGGSTWTQGYSLQLLQVTHREDPDWLHHNLNNSELVIELQGLNDSLTNRHIYFAFALISYLFTIFVNLIVIITICLEKSLHEPIYIFLCNMCFNGIYGASSFYPKLLHDLLADSHIISYFGCLTQIFVVYCYVFCEVTSLTVMAYDRYLAICKPLQYRTLMTVQRVAQLLLLSWSFSMLETVVGIVLTARLPLCGSVIQKIFCTNWEVVKLSCSDTTLNSIYGLVLMFSHLSQAGLIIVSYTHLVRASLRLHSNRRKFIQTCVPHLSTLLIFTGSLVFDTMYSRYGGGGTGTMQALQNTLAAEFLVVPPLLNPIIYGINLHQIRSRILNNFTQKLEIQKTRAR</sequence>
<protein>
    <submittedName>
        <fullName evidence="1">Uncharacterized protein</fullName>
    </submittedName>
</protein>
<reference evidence="1" key="1">
    <citation type="submission" date="2022-04" db="EMBL/GenBank/DDBJ databases">
        <title>Jade perch genome.</title>
        <authorList>
            <person name="Chao B."/>
        </authorList>
    </citation>
    <scope>NUCLEOTIDE SEQUENCE</scope>
    <source>
        <strain evidence="1">CB-2022</strain>
    </source>
</reference>
<gene>
    <name evidence="1" type="ORF">L3Q82_004875</name>
</gene>
<comment type="caution">
    <text evidence="1">The sequence shown here is derived from an EMBL/GenBank/DDBJ whole genome shotgun (WGS) entry which is preliminary data.</text>
</comment>
<evidence type="ECO:0000313" key="1">
    <source>
        <dbReference type="EMBL" id="KAI3353622.1"/>
    </source>
</evidence>
<evidence type="ECO:0000313" key="2">
    <source>
        <dbReference type="Proteomes" id="UP000831701"/>
    </source>
</evidence>
<keyword evidence="2" id="KW-1185">Reference proteome</keyword>
<proteinExistence type="predicted"/>
<dbReference type="EMBL" id="CM041552">
    <property type="protein sequence ID" value="KAI3353622.1"/>
    <property type="molecule type" value="Genomic_DNA"/>
</dbReference>